<evidence type="ECO:0000313" key="2">
    <source>
        <dbReference type="Proteomes" id="UP000199086"/>
    </source>
</evidence>
<dbReference type="AlphaFoldDB" id="A0A1G6HHB5"/>
<evidence type="ECO:0000313" key="1">
    <source>
        <dbReference type="EMBL" id="SDB93630.1"/>
    </source>
</evidence>
<keyword evidence="2" id="KW-1185">Reference proteome</keyword>
<accession>A0A1G6HHB5</accession>
<reference evidence="1 2" key="1">
    <citation type="submission" date="2016-06" db="EMBL/GenBank/DDBJ databases">
        <authorList>
            <person name="Olsen C.W."/>
            <person name="Carey S."/>
            <person name="Hinshaw L."/>
            <person name="Karasin A.I."/>
        </authorList>
    </citation>
    <scope>NUCLEOTIDE SEQUENCE [LARGE SCALE GENOMIC DNA]</scope>
    <source>
        <strain evidence="1 2">LZ-22</strain>
    </source>
</reference>
<gene>
    <name evidence="1" type="ORF">GA0111570_11043</name>
</gene>
<dbReference type="EMBL" id="FMYF01000010">
    <property type="protein sequence ID" value="SDB93630.1"/>
    <property type="molecule type" value="Genomic_DNA"/>
</dbReference>
<sequence length="167" mass="17748">MKPPPVGRRGLLTPQPLIVTGILLLLGLSGAHGWEAAACPSLPPGLSVLGIDVSIMVESPVCGLNLHDLGVAVIQAGPLAWSLCLGSLLLGSASLLGTTGLGLALHRLLRRVRDWFVGRLPLPRFGPGHVPLRRPERPANFRLPDLRSIIVQRDAQRRGPPLLLVHG</sequence>
<protein>
    <submittedName>
        <fullName evidence="1">Uncharacterized protein</fullName>
    </submittedName>
</protein>
<dbReference type="Proteomes" id="UP000199086">
    <property type="component" value="Unassembled WGS sequence"/>
</dbReference>
<proteinExistence type="predicted"/>
<organism evidence="1 2">
    <name type="scientific">Raineyella antarctica</name>
    <dbReference type="NCBI Taxonomy" id="1577474"/>
    <lineage>
        <taxon>Bacteria</taxon>
        <taxon>Bacillati</taxon>
        <taxon>Actinomycetota</taxon>
        <taxon>Actinomycetes</taxon>
        <taxon>Propionibacteriales</taxon>
        <taxon>Propionibacteriaceae</taxon>
        <taxon>Raineyella</taxon>
    </lineage>
</organism>
<name>A0A1G6HHB5_9ACTN</name>
<dbReference type="RefSeq" id="WP_139283253.1">
    <property type="nucleotide sequence ID" value="NZ_FMYF01000010.1"/>
</dbReference>
<dbReference type="STRING" id="1577474.GA0111570_11043"/>